<keyword evidence="3" id="KW-1185">Reference proteome</keyword>
<comment type="caution">
    <text evidence="2">The sequence shown here is derived from an EMBL/GenBank/DDBJ whole genome shotgun (WGS) entry which is preliminary data.</text>
</comment>
<accession>A0A9J5Z053</accession>
<dbReference type="AlphaFoldDB" id="A0A9J5Z053"/>
<sequence length="111" mass="12663">MNKTKRTKAKTESNSFKNFGFKGQKRNFPPISKFKIWNREQLGRNFLQKFRKSGQGSRLEWVGEGRRLLSHGFRRIAATTLTFLTAEEEGERGGEIKGKKGWGQLATAVSV</sequence>
<protein>
    <submittedName>
        <fullName evidence="2">Uncharacterized protein</fullName>
    </submittedName>
</protein>
<evidence type="ECO:0000256" key="1">
    <source>
        <dbReference type="SAM" id="MobiDB-lite"/>
    </source>
</evidence>
<proteinExistence type="predicted"/>
<organism evidence="2 3">
    <name type="scientific">Solanum commersonii</name>
    <name type="common">Commerson's wild potato</name>
    <name type="synonym">Commerson's nightshade</name>
    <dbReference type="NCBI Taxonomy" id="4109"/>
    <lineage>
        <taxon>Eukaryota</taxon>
        <taxon>Viridiplantae</taxon>
        <taxon>Streptophyta</taxon>
        <taxon>Embryophyta</taxon>
        <taxon>Tracheophyta</taxon>
        <taxon>Spermatophyta</taxon>
        <taxon>Magnoliopsida</taxon>
        <taxon>eudicotyledons</taxon>
        <taxon>Gunneridae</taxon>
        <taxon>Pentapetalae</taxon>
        <taxon>asterids</taxon>
        <taxon>lamiids</taxon>
        <taxon>Solanales</taxon>
        <taxon>Solanaceae</taxon>
        <taxon>Solanoideae</taxon>
        <taxon>Solaneae</taxon>
        <taxon>Solanum</taxon>
    </lineage>
</organism>
<dbReference type="EMBL" id="JACXVP010000005">
    <property type="protein sequence ID" value="KAG5605533.1"/>
    <property type="molecule type" value="Genomic_DNA"/>
</dbReference>
<dbReference type="Proteomes" id="UP000824120">
    <property type="component" value="Chromosome 5"/>
</dbReference>
<gene>
    <name evidence="2" type="ORF">H5410_027025</name>
</gene>
<name>A0A9J5Z053_SOLCO</name>
<evidence type="ECO:0000313" key="2">
    <source>
        <dbReference type="EMBL" id="KAG5605533.1"/>
    </source>
</evidence>
<evidence type="ECO:0000313" key="3">
    <source>
        <dbReference type="Proteomes" id="UP000824120"/>
    </source>
</evidence>
<feature type="region of interest" description="Disordered" evidence="1">
    <location>
        <begin position="1"/>
        <end position="24"/>
    </location>
</feature>
<reference evidence="2 3" key="1">
    <citation type="submission" date="2020-09" db="EMBL/GenBank/DDBJ databases">
        <title>De no assembly of potato wild relative species, Solanum commersonii.</title>
        <authorList>
            <person name="Cho K."/>
        </authorList>
    </citation>
    <scope>NUCLEOTIDE SEQUENCE [LARGE SCALE GENOMIC DNA]</scope>
    <source>
        <strain evidence="2">LZ3.2</strain>
        <tissue evidence="2">Leaf</tissue>
    </source>
</reference>